<keyword evidence="5" id="KW-1185">Reference proteome</keyword>
<dbReference type="InterPro" id="IPR002885">
    <property type="entry name" value="PPR_rpt"/>
</dbReference>
<feature type="compositionally biased region" description="Polar residues" evidence="3">
    <location>
        <begin position="33"/>
        <end position="62"/>
    </location>
</feature>
<dbReference type="Gene3D" id="1.25.40.10">
    <property type="entry name" value="Tetratricopeptide repeat domain"/>
    <property type="match status" value="1"/>
</dbReference>
<dbReference type="InterPro" id="IPR011990">
    <property type="entry name" value="TPR-like_helical_dom_sf"/>
</dbReference>
<dbReference type="Proteomes" id="UP001189429">
    <property type="component" value="Unassembled WGS sequence"/>
</dbReference>
<dbReference type="Pfam" id="PF13041">
    <property type="entry name" value="PPR_2"/>
    <property type="match status" value="1"/>
</dbReference>
<dbReference type="EMBL" id="CAUYUJ010016256">
    <property type="protein sequence ID" value="CAK0863370.1"/>
    <property type="molecule type" value="Genomic_DNA"/>
</dbReference>
<comment type="caution">
    <text evidence="4">The sequence shown here is derived from an EMBL/GenBank/DDBJ whole genome shotgun (WGS) entry which is preliminary data.</text>
</comment>
<keyword evidence="1" id="KW-0677">Repeat</keyword>
<dbReference type="PROSITE" id="PS51375">
    <property type="entry name" value="PPR"/>
    <property type="match status" value="3"/>
</dbReference>
<feature type="repeat" description="PPR" evidence="2">
    <location>
        <begin position="181"/>
        <end position="215"/>
    </location>
</feature>
<evidence type="ECO:0000256" key="1">
    <source>
        <dbReference type="ARBA" id="ARBA00022737"/>
    </source>
</evidence>
<dbReference type="PANTHER" id="PTHR47447">
    <property type="entry name" value="OS03G0856100 PROTEIN"/>
    <property type="match status" value="1"/>
</dbReference>
<gene>
    <name evidence="4" type="ORF">PCOR1329_LOCUS51545</name>
</gene>
<reference evidence="4" key="1">
    <citation type="submission" date="2023-10" db="EMBL/GenBank/DDBJ databases">
        <authorList>
            <person name="Chen Y."/>
            <person name="Shah S."/>
            <person name="Dougan E. K."/>
            <person name="Thang M."/>
            <person name="Chan C."/>
        </authorList>
    </citation>
    <scope>NUCLEOTIDE SEQUENCE [LARGE SCALE GENOMIC DNA]</scope>
</reference>
<dbReference type="NCBIfam" id="TIGR00756">
    <property type="entry name" value="PPR"/>
    <property type="match status" value="2"/>
</dbReference>
<protein>
    <recommendedName>
        <fullName evidence="6">Pentatricopeptide repeat-containing protein</fullName>
    </recommendedName>
</protein>
<feature type="region of interest" description="Disordered" evidence="3">
    <location>
        <begin position="33"/>
        <end position="106"/>
    </location>
</feature>
<feature type="region of interest" description="Disordered" evidence="3">
    <location>
        <begin position="126"/>
        <end position="150"/>
    </location>
</feature>
<feature type="compositionally biased region" description="Basic and acidic residues" evidence="3">
    <location>
        <begin position="79"/>
        <end position="88"/>
    </location>
</feature>
<accession>A0ABN9UV50</accession>
<evidence type="ECO:0000313" key="5">
    <source>
        <dbReference type="Proteomes" id="UP001189429"/>
    </source>
</evidence>
<evidence type="ECO:0000256" key="3">
    <source>
        <dbReference type="SAM" id="MobiDB-lite"/>
    </source>
</evidence>
<feature type="repeat" description="PPR" evidence="2">
    <location>
        <begin position="146"/>
        <end position="180"/>
    </location>
</feature>
<evidence type="ECO:0000256" key="2">
    <source>
        <dbReference type="PROSITE-ProRule" id="PRU00708"/>
    </source>
</evidence>
<sequence length="254" mass="28304">MRSPGGLMWNGKDKSYHHYPCRQTVPRQSVWWQTTKNPPWPTGSQNGPRSTQDGPGVLQQTRTRPDSTAKRRLPRRPRARDGPRRLRDGPAGTTDTRTFPAGGNRGDLAHVSPFATASIVAHLAAQACRRGRSRRRRRRRRRRPASSSRYTAGISACGNGGQWQRALALLGEMQEAKVEPNVISYNAGISGCEKGGQWQRTLALMSEMWEAKVKPDIISPIIYSTGISACEKQAQWQRALALLSEVREAKVEPD</sequence>
<proteinExistence type="predicted"/>
<evidence type="ECO:0000313" key="4">
    <source>
        <dbReference type="EMBL" id="CAK0863370.1"/>
    </source>
</evidence>
<organism evidence="4 5">
    <name type="scientific">Prorocentrum cordatum</name>
    <dbReference type="NCBI Taxonomy" id="2364126"/>
    <lineage>
        <taxon>Eukaryota</taxon>
        <taxon>Sar</taxon>
        <taxon>Alveolata</taxon>
        <taxon>Dinophyceae</taxon>
        <taxon>Prorocentrales</taxon>
        <taxon>Prorocentraceae</taxon>
        <taxon>Prorocentrum</taxon>
    </lineage>
</organism>
<feature type="repeat" description="PPR" evidence="2">
    <location>
        <begin position="219"/>
        <end position="253"/>
    </location>
</feature>
<evidence type="ECO:0008006" key="6">
    <source>
        <dbReference type="Google" id="ProtNLM"/>
    </source>
</evidence>
<name>A0ABN9UV50_9DINO</name>
<feature type="compositionally biased region" description="Basic residues" evidence="3">
    <location>
        <begin position="129"/>
        <end position="144"/>
    </location>
</feature>
<dbReference type="PANTHER" id="PTHR47447:SF24">
    <property type="entry name" value="PENTATRICOPEPTIDE REPEAT-CONTAINING PROTEIN"/>
    <property type="match status" value="1"/>
</dbReference>